<sequence>MGCNILSPLEELCPQSLRRPGAVLWKHCFVQYVLASDATLHNVHAVDVVTRCIYLDVCEYLLWGHCQWGVLVVPPPAPLTAVAVVATATLVIGLSPGLFLRLRIACGLPLGARFTLASSTGLLAHYFLEVKFISGMPFATLQPINASACSLRTSFARFPTNSGIEHGHHTGDLVNISKRRAFWSLNEDILKIYYSENQYVVSIKEDMAYSCLHSPKTTKETNSIRRI</sequence>
<organism evidence="1 2">
    <name type="scientific">Tanacetum coccineum</name>
    <dbReference type="NCBI Taxonomy" id="301880"/>
    <lineage>
        <taxon>Eukaryota</taxon>
        <taxon>Viridiplantae</taxon>
        <taxon>Streptophyta</taxon>
        <taxon>Embryophyta</taxon>
        <taxon>Tracheophyta</taxon>
        <taxon>Spermatophyta</taxon>
        <taxon>Magnoliopsida</taxon>
        <taxon>eudicotyledons</taxon>
        <taxon>Gunneridae</taxon>
        <taxon>Pentapetalae</taxon>
        <taxon>asterids</taxon>
        <taxon>campanulids</taxon>
        <taxon>Asterales</taxon>
        <taxon>Asteraceae</taxon>
        <taxon>Asteroideae</taxon>
        <taxon>Anthemideae</taxon>
        <taxon>Anthemidinae</taxon>
        <taxon>Tanacetum</taxon>
    </lineage>
</organism>
<name>A0ABQ5J4H3_9ASTR</name>
<keyword evidence="2" id="KW-1185">Reference proteome</keyword>
<accession>A0ABQ5J4H3</accession>
<evidence type="ECO:0000313" key="2">
    <source>
        <dbReference type="Proteomes" id="UP001151760"/>
    </source>
</evidence>
<gene>
    <name evidence="1" type="ORF">Tco_1123456</name>
</gene>
<evidence type="ECO:0000313" key="1">
    <source>
        <dbReference type="EMBL" id="GJU07026.1"/>
    </source>
</evidence>
<dbReference type="EMBL" id="BQNB010021498">
    <property type="protein sequence ID" value="GJU07026.1"/>
    <property type="molecule type" value="Genomic_DNA"/>
</dbReference>
<reference evidence="1" key="2">
    <citation type="submission" date="2022-01" db="EMBL/GenBank/DDBJ databases">
        <authorList>
            <person name="Yamashiro T."/>
            <person name="Shiraishi A."/>
            <person name="Satake H."/>
            <person name="Nakayama K."/>
        </authorList>
    </citation>
    <scope>NUCLEOTIDE SEQUENCE</scope>
</reference>
<protein>
    <submittedName>
        <fullName evidence="1">Uncharacterized protein</fullName>
    </submittedName>
</protein>
<proteinExistence type="predicted"/>
<reference evidence="1" key="1">
    <citation type="journal article" date="2022" name="Int. J. Mol. Sci.">
        <title>Draft Genome of Tanacetum Coccineum: Genomic Comparison of Closely Related Tanacetum-Family Plants.</title>
        <authorList>
            <person name="Yamashiro T."/>
            <person name="Shiraishi A."/>
            <person name="Nakayama K."/>
            <person name="Satake H."/>
        </authorList>
    </citation>
    <scope>NUCLEOTIDE SEQUENCE</scope>
</reference>
<dbReference type="Proteomes" id="UP001151760">
    <property type="component" value="Unassembled WGS sequence"/>
</dbReference>
<comment type="caution">
    <text evidence="1">The sequence shown here is derived from an EMBL/GenBank/DDBJ whole genome shotgun (WGS) entry which is preliminary data.</text>
</comment>